<gene>
    <name evidence="1" type="ORF">EPI10_001840</name>
</gene>
<dbReference type="InterPro" id="IPR043502">
    <property type="entry name" value="DNA/RNA_pol_sf"/>
</dbReference>
<reference evidence="2" key="1">
    <citation type="journal article" date="2019" name="Plant Biotechnol. J.">
        <title>Genome sequencing of the Australian wild diploid species Gossypium australe highlights disease resistance and delayed gland morphogenesis.</title>
        <authorList>
            <person name="Cai Y."/>
            <person name="Cai X."/>
            <person name="Wang Q."/>
            <person name="Wang P."/>
            <person name="Zhang Y."/>
            <person name="Cai C."/>
            <person name="Xu Y."/>
            <person name="Wang K."/>
            <person name="Zhou Z."/>
            <person name="Wang C."/>
            <person name="Geng S."/>
            <person name="Li B."/>
            <person name="Dong Q."/>
            <person name="Hou Y."/>
            <person name="Wang H."/>
            <person name="Ai P."/>
            <person name="Liu Z."/>
            <person name="Yi F."/>
            <person name="Sun M."/>
            <person name="An G."/>
            <person name="Cheng J."/>
            <person name="Zhang Y."/>
            <person name="Shi Q."/>
            <person name="Xie Y."/>
            <person name="Shi X."/>
            <person name="Chang Y."/>
            <person name="Huang F."/>
            <person name="Chen Y."/>
            <person name="Hong S."/>
            <person name="Mi L."/>
            <person name="Sun Q."/>
            <person name="Zhang L."/>
            <person name="Zhou B."/>
            <person name="Peng R."/>
            <person name="Zhang X."/>
            <person name="Liu F."/>
        </authorList>
    </citation>
    <scope>NUCLEOTIDE SEQUENCE [LARGE SCALE GENOMIC DNA]</scope>
    <source>
        <strain evidence="2">cv. PA1801</strain>
    </source>
</reference>
<dbReference type="OrthoDB" id="1002209at2759"/>
<sequence length="135" mass="15421">MSWMVEYRVNLDCAMKRVSLKIDDGVEIVIVGELQGYLSNVISALVAKRIDFFHEELSGLPQNRKAEFRIDVLPKTALVSIAPYRIASKELMELKAQLQELLDRVFIRPNMSPWGAPVLFVKNKYGATKMCVDYQ</sequence>
<dbReference type="SUPFAM" id="SSF56672">
    <property type="entry name" value="DNA/RNA polymerases"/>
    <property type="match status" value="1"/>
</dbReference>
<evidence type="ECO:0000313" key="2">
    <source>
        <dbReference type="Proteomes" id="UP000325315"/>
    </source>
</evidence>
<dbReference type="PANTHER" id="PTHR15503:SF45">
    <property type="entry name" value="RNA-DIRECTED DNA POLYMERASE HOMOLOG"/>
    <property type="match status" value="1"/>
</dbReference>
<proteinExistence type="predicted"/>
<name>A0A5B6VC90_9ROSI</name>
<organism evidence="1 2">
    <name type="scientific">Gossypium australe</name>
    <dbReference type="NCBI Taxonomy" id="47621"/>
    <lineage>
        <taxon>Eukaryota</taxon>
        <taxon>Viridiplantae</taxon>
        <taxon>Streptophyta</taxon>
        <taxon>Embryophyta</taxon>
        <taxon>Tracheophyta</taxon>
        <taxon>Spermatophyta</taxon>
        <taxon>Magnoliopsida</taxon>
        <taxon>eudicotyledons</taxon>
        <taxon>Gunneridae</taxon>
        <taxon>Pentapetalae</taxon>
        <taxon>rosids</taxon>
        <taxon>malvids</taxon>
        <taxon>Malvales</taxon>
        <taxon>Malvaceae</taxon>
        <taxon>Malvoideae</taxon>
        <taxon>Gossypium</taxon>
    </lineage>
</organism>
<comment type="caution">
    <text evidence="1">The sequence shown here is derived from an EMBL/GenBank/DDBJ whole genome shotgun (WGS) entry which is preliminary data.</text>
</comment>
<accession>A0A5B6VC90</accession>
<protein>
    <submittedName>
        <fullName evidence="1">DNA/RNA polymerases superfamily protein</fullName>
    </submittedName>
</protein>
<evidence type="ECO:0000313" key="1">
    <source>
        <dbReference type="EMBL" id="KAA3466772.1"/>
    </source>
</evidence>
<dbReference type="AlphaFoldDB" id="A0A5B6VC90"/>
<dbReference type="InterPro" id="IPR032567">
    <property type="entry name" value="RTL1-rel"/>
</dbReference>
<dbReference type="PANTHER" id="PTHR15503">
    <property type="entry name" value="LDOC1 RELATED"/>
    <property type="match status" value="1"/>
</dbReference>
<dbReference type="EMBL" id="SMMG02000007">
    <property type="protein sequence ID" value="KAA3466772.1"/>
    <property type="molecule type" value="Genomic_DNA"/>
</dbReference>
<dbReference type="Gene3D" id="3.10.10.10">
    <property type="entry name" value="HIV Type 1 Reverse Transcriptase, subunit A, domain 1"/>
    <property type="match status" value="1"/>
</dbReference>
<dbReference type="Proteomes" id="UP000325315">
    <property type="component" value="Unassembled WGS sequence"/>
</dbReference>
<keyword evidence="2" id="KW-1185">Reference proteome</keyword>